<name>A0A9W7LMV7_HIBTR</name>
<keyword evidence="3" id="KW-1185">Reference proteome</keyword>
<gene>
    <name evidence="2" type="ORF">HRI_000719500</name>
</gene>
<reference evidence="2" key="1">
    <citation type="submission" date="2023-05" db="EMBL/GenBank/DDBJ databases">
        <title>Genome and transcriptome analyses reveal genes involved in the formation of fine ridges on petal epidermal cells in Hibiscus trionum.</title>
        <authorList>
            <person name="Koshimizu S."/>
            <person name="Masuda S."/>
            <person name="Ishii T."/>
            <person name="Shirasu K."/>
            <person name="Hoshino A."/>
            <person name="Arita M."/>
        </authorList>
    </citation>
    <scope>NUCLEOTIDE SEQUENCE</scope>
    <source>
        <strain evidence="2">Hamamatsu line</strain>
    </source>
</reference>
<dbReference type="EMBL" id="BSYR01000008">
    <property type="protein sequence ID" value="GMI70502.1"/>
    <property type="molecule type" value="Genomic_DNA"/>
</dbReference>
<evidence type="ECO:0000259" key="1">
    <source>
        <dbReference type="PROSITE" id="PS50878"/>
    </source>
</evidence>
<accession>A0A9W7LMV7</accession>
<dbReference type="OrthoDB" id="998159at2759"/>
<dbReference type="PROSITE" id="PS50878">
    <property type="entry name" value="RT_POL"/>
    <property type="match status" value="1"/>
</dbReference>
<dbReference type="PANTHER" id="PTHR33116:SF75">
    <property type="entry name" value="RIBONUCLEASE H PROTEIN"/>
    <property type="match status" value="1"/>
</dbReference>
<feature type="domain" description="Reverse transcriptase" evidence="1">
    <location>
        <begin position="1"/>
        <end position="225"/>
    </location>
</feature>
<dbReference type="InterPro" id="IPR000477">
    <property type="entry name" value="RT_dom"/>
</dbReference>
<evidence type="ECO:0000313" key="3">
    <source>
        <dbReference type="Proteomes" id="UP001165190"/>
    </source>
</evidence>
<organism evidence="2 3">
    <name type="scientific">Hibiscus trionum</name>
    <name type="common">Flower of an hour</name>
    <dbReference type="NCBI Taxonomy" id="183268"/>
    <lineage>
        <taxon>Eukaryota</taxon>
        <taxon>Viridiplantae</taxon>
        <taxon>Streptophyta</taxon>
        <taxon>Embryophyta</taxon>
        <taxon>Tracheophyta</taxon>
        <taxon>Spermatophyta</taxon>
        <taxon>Magnoliopsida</taxon>
        <taxon>eudicotyledons</taxon>
        <taxon>Gunneridae</taxon>
        <taxon>Pentapetalae</taxon>
        <taxon>rosids</taxon>
        <taxon>malvids</taxon>
        <taxon>Malvales</taxon>
        <taxon>Malvaceae</taxon>
        <taxon>Malvoideae</taxon>
        <taxon>Hibiscus</taxon>
    </lineage>
</organism>
<proteinExistence type="predicted"/>
<protein>
    <recommendedName>
        <fullName evidence="1">Reverse transcriptase domain-containing protein</fullName>
    </recommendedName>
</protein>
<sequence>MDSVVSKTQFGFIQGRHILDCSLIANEGIDSYQKLGRKWAVFKIDFRRAYDTIDWQFLMCVMKEMGFEDRWCRWIFKCISTASISVLVNGVPTSCFTLSRGLRQGCSLSPLLFNLVGEALHLMIEKATEVGLFSGFSIGKEGNSYSLSHLQFADDLIIFCNASIREVKNVKRVLRVFEIASGLQLNLAKSKLFGINIDENSLGEWDDQAGCGVGKFPSDYLGLPLGHKRNSAAIWEPVLQKFYHHLASWKGNNLSFSGKLVLIKSVLSTLPTYFMSIFKLPCTVTRKLNGILASFLWGSSDSRKRIHWLCWNSACLPLDRGGLGIRDLINQNRALLCKWIINFANNKNKEWR</sequence>
<dbReference type="Pfam" id="PF00078">
    <property type="entry name" value="RVT_1"/>
    <property type="match status" value="1"/>
</dbReference>
<comment type="caution">
    <text evidence="2">The sequence shown here is derived from an EMBL/GenBank/DDBJ whole genome shotgun (WGS) entry which is preliminary data.</text>
</comment>
<dbReference type="Proteomes" id="UP001165190">
    <property type="component" value="Unassembled WGS sequence"/>
</dbReference>
<dbReference type="SUPFAM" id="SSF56672">
    <property type="entry name" value="DNA/RNA polymerases"/>
    <property type="match status" value="1"/>
</dbReference>
<dbReference type="PANTHER" id="PTHR33116">
    <property type="entry name" value="REVERSE TRANSCRIPTASE ZINC-BINDING DOMAIN-CONTAINING PROTEIN-RELATED-RELATED"/>
    <property type="match status" value="1"/>
</dbReference>
<evidence type="ECO:0000313" key="2">
    <source>
        <dbReference type="EMBL" id="GMI70502.1"/>
    </source>
</evidence>
<dbReference type="CDD" id="cd01650">
    <property type="entry name" value="RT_nLTR_like"/>
    <property type="match status" value="1"/>
</dbReference>
<dbReference type="AlphaFoldDB" id="A0A9W7LMV7"/>
<dbReference type="InterPro" id="IPR043502">
    <property type="entry name" value="DNA/RNA_pol_sf"/>
</dbReference>